<dbReference type="RefSeq" id="XP_028480036.1">
    <property type="nucleotide sequence ID" value="XM_028616179.1"/>
</dbReference>
<evidence type="ECO:0000313" key="1">
    <source>
        <dbReference type="EMBL" id="RSH87828.1"/>
    </source>
</evidence>
<protein>
    <submittedName>
        <fullName evidence="1">Uncharacterized protein</fullName>
    </submittedName>
</protein>
<name>A0A427Y9R1_9TREE</name>
<comment type="caution">
    <text evidence="1">The sequence shown here is derived from an EMBL/GenBank/DDBJ whole genome shotgun (WGS) entry which is preliminary data.</text>
</comment>
<dbReference type="Proteomes" id="UP000279236">
    <property type="component" value="Unassembled WGS sequence"/>
</dbReference>
<gene>
    <name evidence="1" type="ORF">EHS24_000345</name>
</gene>
<proteinExistence type="predicted"/>
<accession>A0A427Y9R1</accession>
<evidence type="ECO:0000313" key="2">
    <source>
        <dbReference type="Proteomes" id="UP000279236"/>
    </source>
</evidence>
<reference evidence="1 2" key="1">
    <citation type="submission" date="2018-11" db="EMBL/GenBank/DDBJ databases">
        <title>Genome sequence of Apiotrichum porosum DSM 27194.</title>
        <authorList>
            <person name="Aliyu H."/>
            <person name="Gorte O."/>
            <person name="Ochsenreither K."/>
        </authorList>
    </citation>
    <scope>NUCLEOTIDE SEQUENCE [LARGE SCALE GENOMIC DNA]</scope>
    <source>
        <strain evidence="1 2">DSM 27194</strain>
    </source>
</reference>
<keyword evidence="2" id="KW-1185">Reference proteome</keyword>
<dbReference type="AlphaFoldDB" id="A0A427Y9R1"/>
<dbReference type="EMBL" id="RSCE01000001">
    <property type="protein sequence ID" value="RSH87828.1"/>
    <property type="molecule type" value="Genomic_DNA"/>
</dbReference>
<dbReference type="GeneID" id="39584888"/>
<organism evidence="1 2">
    <name type="scientific">Apiotrichum porosum</name>
    <dbReference type="NCBI Taxonomy" id="105984"/>
    <lineage>
        <taxon>Eukaryota</taxon>
        <taxon>Fungi</taxon>
        <taxon>Dikarya</taxon>
        <taxon>Basidiomycota</taxon>
        <taxon>Agaricomycotina</taxon>
        <taxon>Tremellomycetes</taxon>
        <taxon>Trichosporonales</taxon>
        <taxon>Trichosporonaceae</taxon>
        <taxon>Apiotrichum</taxon>
    </lineage>
</organism>
<sequence>MSLDKPFGIFSPHLNGVNMLGPGGNPNVAYHHDRYHPTPAMFAGYVCRQVQDGFGTTMFEIISGVNAETLPPKYDWELISIDDDEMARICGLERNVFWVAYNWKLDSFRSRALHWVWFNGNVWHGIVPSDGMLEEAHRYAHRELMRHHGQPAHDIRLGDDGAWIVERDEKDIDEDDHTACDADLGIPPEEVDFMMVYEAMLAADAAQAAAATADADADADADAAVAAAAAVVVSEDAETGESVDAIQEGEEAVVDCDAEILRL</sequence>